<evidence type="ECO:0000259" key="3">
    <source>
        <dbReference type="Pfam" id="PF10756"/>
    </source>
</evidence>
<keyword evidence="2" id="KW-1133">Transmembrane helix</keyword>
<keyword evidence="2" id="KW-0472">Membrane</keyword>
<evidence type="ECO:0000313" key="4">
    <source>
        <dbReference type="EMBL" id="GMA39879.1"/>
    </source>
</evidence>
<evidence type="ECO:0000256" key="2">
    <source>
        <dbReference type="SAM" id="Phobius"/>
    </source>
</evidence>
<feature type="region of interest" description="Disordered" evidence="1">
    <location>
        <begin position="130"/>
        <end position="174"/>
    </location>
</feature>
<dbReference type="EMBL" id="BSUO01000001">
    <property type="protein sequence ID" value="GMA39879.1"/>
    <property type="molecule type" value="Genomic_DNA"/>
</dbReference>
<gene>
    <name evidence="4" type="ORF">GCM10025883_19240</name>
</gene>
<feature type="transmembrane region" description="Helical" evidence="2">
    <location>
        <begin position="34"/>
        <end position="52"/>
    </location>
</feature>
<sequence>MVMAVLVLLVFTISAVFVPGQALQKDDWAISDRIMLFLLGAAIAAFLWRFAIIRAVPSPEGLVVRNILVTRRLAWGDIVRLQFGGGSPWAYLDTWDADTVPLMAIQKADGEYGRSEAGRLAALIDYHAGHEPDLDHPAAPADRDATPPPGTPEPQADPTDAGADTTTDGPDDFR</sequence>
<protein>
    <recommendedName>
        <fullName evidence="3">Low molecular weight protein antigen 6 PH domain-containing protein</fullName>
    </recommendedName>
</protein>
<accession>A0ABQ6IPR9</accession>
<keyword evidence="5" id="KW-1185">Reference proteome</keyword>
<dbReference type="Pfam" id="PF10756">
    <property type="entry name" value="bPH_6"/>
    <property type="match status" value="1"/>
</dbReference>
<proteinExistence type="predicted"/>
<dbReference type="InterPro" id="IPR019692">
    <property type="entry name" value="CFP-6_PH"/>
</dbReference>
<dbReference type="Proteomes" id="UP001157126">
    <property type="component" value="Unassembled WGS sequence"/>
</dbReference>
<evidence type="ECO:0000313" key="5">
    <source>
        <dbReference type="Proteomes" id="UP001157126"/>
    </source>
</evidence>
<reference evidence="5" key="1">
    <citation type="journal article" date="2019" name="Int. J. Syst. Evol. Microbiol.">
        <title>The Global Catalogue of Microorganisms (GCM) 10K type strain sequencing project: providing services to taxonomists for standard genome sequencing and annotation.</title>
        <authorList>
            <consortium name="The Broad Institute Genomics Platform"/>
            <consortium name="The Broad Institute Genome Sequencing Center for Infectious Disease"/>
            <person name="Wu L."/>
            <person name="Ma J."/>
        </authorList>
    </citation>
    <scope>NUCLEOTIDE SEQUENCE [LARGE SCALE GENOMIC DNA]</scope>
    <source>
        <strain evidence="5">NBRC 113072</strain>
    </source>
</reference>
<feature type="compositionally biased region" description="Basic and acidic residues" evidence="1">
    <location>
        <begin position="130"/>
        <end position="145"/>
    </location>
</feature>
<feature type="compositionally biased region" description="Low complexity" evidence="1">
    <location>
        <begin position="156"/>
        <end position="168"/>
    </location>
</feature>
<organism evidence="4 5">
    <name type="scientific">Mobilicoccus caccae</name>
    <dbReference type="NCBI Taxonomy" id="1859295"/>
    <lineage>
        <taxon>Bacteria</taxon>
        <taxon>Bacillati</taxon>
        <taxon>Actinomycetota</taxon>
        <taxon>Actinomycetes</taxon>
        <taxon>Micrococcales</taxon>
        <taxon>Dermatophilaceae</taxon>
        <taxon>Mobilicoccus</taxon>
    </lineage>
</organism>
<evidence type="ECO:0000256" key="1">
    <source>
        <dbReference type="SAM" id="MobiDB-lite"/>
    </source>
</evidence>
<comment type="caution">
    <text evidence="4">The sequence shown here is derived from an EMBL/GenBank/DDBJ whole genome shotgun (WGS) entry which is preliminary data.</text>
</comment>
<name>A0ABQ6IPR9_9MICO</name>
<keyword evidence="2" id="KW-0812">Transmembrane</keyword>
<feature type="domain" description="Low molecular weight protein antigen 6 PH" evidence="3">
    <location>
        <begin position="58"/>
        <end position="110"/>
    </location>
</feature>